<dbReference type="InterPro" id="IPR035986">
    <property type="entry name" value="PKD_dom_sf"/>
</dbReference>
<feature type="domain" description="PKD" evidence="2">
    <location>
        <begin position="31"/>
        <end position="112"/>
    </location>
</feature>
<feature type="signal peptide" evidence="1">
    <location>
        <begin position="1"/>
        <end position="18"/>
    </location>
</feature>
<dbReference type="AlphaFoldDB" id="A0A2P8CBI5"/>
<dbReference type="EMBL" id="PYGC01000006">
    <property type="protein sequence ID" value="PSK82324.1"/>
    <property type="molecule type" value="Genomic_DNA"/>
</dbReference>
<proteinExistence type="predicted"/>
<evidence type="ECO:0000259" key="2">
    <source>
        <dbReference type="PROSITE" id="PS50093"/>
    </source>
</evidence>
<dbReference type="Gene3D" id="2.60.40.10">
    <property type="entry name" value="Immunoglobulins"/>
    <property type="match status" value="1"/>
</dbReference>
<dbReference type="InterPro" id="IPR000601">
    <property type="entry name" value="PKD_dom"/>
</dbReference>
<organism evidence="4 5">
    <name type="scientific">Prolixibacter denitrificans</name>
    <dbReference type="NCBI Taxonomy" id="1541063"/>
    <lineage>
        <taxon>Bacteria</taxon>
        <taxon>Pseudomonadati</taxon>
        <taxon>Bacteroidota</taxon>
        <taxon>Bacteroidia</taxon>
        <taxon>Marinilabiliales</taxon>
        <taxon>Prolixibacteraceae</taxon>
        <taxon>Prolixibacter</taxon>
    </lineage>
</organism>
<dbReference type="RefSeq" id="WP_106542544.1">
    <property type="nucleotide sequence ID" value="NZ_BLAU01000001.1"/>
</dbReference>
<dbReference type="InterPro" id="IPR022409">
    <property type="entry name" value="PKD/Chitinase_dom"/>
</dbReference>
<protein>
    <submittedName>
        <fullName evidence="4">Parallel beta-helix repeat protein</fullName>
    </submittedName>
</protein>
<dbReference type="Gene3D" id="2.160.20.10">
    <property type="entry name" value="Single-stranded right-handed beta-helix, Pectin lyase-like"/>
    <property type="match status" value="1"/>
</dbReference>
<dbReference type="SMART" id="SM00089">
    <property type="entry name" value="PKD"/>
    <property type="match status" value="1"/>
</dbReference>
<dbReference type="PROSITE" id="PS50093">
    <property type="entry name" value="PKD"/>
    <property type="match status" value="1"/>
</dbReference>
<sequence>MRTFKLTFLILSVLTVLFGCEEQSSNDSNVLEACFSVSPDVIYAGTNAAFNPSCTKQAVSVSYYWDFGDGGSSTQTSPVHVYASPGSYNVVLTITDPDGNTASHSTSLKVEAFAVLEHAGDINTDEVWEEGTHLVTSNVYLNNATLTIMPGATVKFKKGTSLIIGQSSENSALIANGTSDKPIAFTSNASLPSPGDWDLINFKDGTMTSSSMKYCEVSYGGGYSSSSAMINIENTSLVIENCRFSHSSSSGFNIDGDGFFQSFVNNEINDCDGFAIHLFPNAVNSIGTGNSISSDLSIGIKEGYYTMDNSAWLNQSVPYIIEGDVYVGSTTGAALNISPGVILKLKENASILVAYGSSKTGTLTAEGTTSEPILFTSAAVANETPGSWDRIGFYDGTSPNTSLKYCTIEYGGGYSSSEGMIVVDNCSVTMENCEIRYSDNYGIRAGIKGSFNSFTQNYLHDNNSFAVKIFANNTHTIGTDNTIESPLGIEVNADTYTRADETWRKQTCPYVVNGVVNIISPTTAKLTIEPGTMIKLMESGMFRIGYGTNQFGVLVANGTASEKITFTTSAAAGSEAPGQWKGIFFDDGTANGSILNNCTFSYGGGYSSLSGMVNCSLTPSGVPVITNCDFFYSESWGIYLGANTSPNMNGNTFSNNTLGDIKRN</sequence>
<dbReference type="InterPro" id="IPR039448">
    <property type="entry name" value="Beta_helix"/>
</dbReference>
<name>A0A2P8CBI5_9BACT</name>
<gene>
    <name evidence="4" type="ORF">CLV93_10668</name>
    <name evidence="3" type="ORF">JCM18694_31770</name>
</gene>
<dbReference type="Proteomes" id="UP000396862">
    <property type="component" value="Unassembled WGS sequence"/>
</dbReference>
<dbReference type="EMBL" id="BLAU01000001">
    <property type="protein sequence ID" value="GET22931.1"/>
    <property type="molecule type" value="Genomic_DNA"/>
</dbReference>
<comment type="caution">
    <text evidence="4">The sequence shown here is derived from an EMBL/GenBank/DDBJ whole genome shotgun (WGS) entry which is preliminary data.</text>
</comment>
<dbReference type="Pfam" id="PF13229">
    <property type="entry name" value="Beta_helix"/>
    <property type="match status" value="1"/>
</dbReference>
<reference evidence="3 6" key="2">
    <citation type="submission" date="2019-10" db="EMBL/GenBank/DDBJ databases">
        <title>Prolixibacter strains distinguished by the presence of nitrate reductase genes were adept at nitrate-dependent anaerobic corrosion of metallic iron and carbon steel.</title>
        <authorList>
            <person name="Iino T."/>
            <person name="Shono N."/>
            <person name="Ito K."/>
            <person name="Nakamura R."/>
            <person name="Sueoka K."/>
            <person name="Harayama S."/>
            <person name="Ohkuma M."/>
        </authorList>
    </citation>
    <scope>NUCLEOTIDE SEQUENCE [LARGE SCALE GENOMIC DNA]</scope>
    <source>
        <strain evidence="3 6">MIC1-1</strain>
    </source>
</reference>
<dbReference type="InterPro" id="IPR011050">
    <property type="entry name" value="Pectin_lyase_fold/virulence"/>
</dbReference>
<evidence type="ECO:0000313" key="4">
    <source>
        <dbReference type="EMBL" id="PSK82324.1"/>
    </source>
</evidence>
<evidence type="ECO:0000313" key="3">
    <source>
        <dbReference type="EMBL" id="GET22931.1"/>
    </source>
</evidence>
<dbReference type="SUPFAM" id="SSF51126">
    <property type="entry name" value="Pectin lyase-like"/>
    <property type="match status" value="2"/>
</dbReference>
<dbReference type="InterPro" id="IPR012334">
    <property type="entry name" value="Pectin_lyas_fold"/>
</dbReference>
<evidence type="ECO:0000313" key="6">
    <source>
        <dbReference type="Proteomes" id="UP000396862"/>
    </source>
</evidence>
<reference evidence="4 5" key="1">
    <citation type="submission" date="2018-03" db="EMBL/GenBank/DDBJ databases">
        <title>Genomic Encyclopedia of Archaeal and Bacterial Type Strains, Phase II (KMG-II): from individual species to whole genera.</title>
        <authorList>
            <person name="Goeker M."/>
        </authorList>
    </citation>
    <scope>NUCLEOTIDE SEQUENCE [LARGE SCALE GENOMIC DNA]</scope>
    <source>
        <strain evidence="4 5">DSM 27267</strain>
    </source>
</reference>
<dbReference type="Proteomes" id="UP000240621">
    <property type="component" value="Unassembled WGS sequence"/>
</dbReference>
<dbReference type="PROSITE" id="PS51257">
    <property type="entry name" value="PROKAR_LIPOPROTEIN"/>
    <property type="match status" value="1"/>
</dbReference>
<keyword evidence="1" id="KW-0732">Signal</keyword>
<accession>A0A2P8CBI5</accession>
<dbReference type="CDD" id="cd00146">
    <property type="entry name" value="PKD"/>
    <property type="match status" value="1"/>
</dbReference>
<feature type="chain" id="PRO_5015194333" evidence="1">
    <location>
        <begin position="19"/>
        <end position="664"/>
    </location>
</feature>
<dbReference type="InterPro" id="IPR006626">
    <property type="entry name" value="PbH1"/>
</dbReference>
<dbReference type="InterPro" id="IPR013783">
    <property type="entry name" value="Ig-like_fold"/>
</dbReference>
<dbReference type="Pfam" id="PF18911">
    <property type="entry name" value="PKD_4"/>
    <property type="match status" value="1"/>
</dbReference>
<dbReference type="SMART" id="SM00710">
    <property type="entry name" value="PbH1"/>
    <property type="match status" value="5"/>
</dbReference>
<dbReference type="SUPFAM" id="SSF49299">
    <property type="entry name" value="PKD domain"/>
    <property type="match status" value="1"/>
</dbReference>
<evidence type="ECO:0000313" key="5">
    <source>
        <dbReference type="Proteomes" id="UP000240621"/>
    </source>
</evidence>
<evidence type="ECO:0000256" key="1">
    <source>
        <dbReference type="SAM" id="SignalP"/>
    </source>
</evidence>
<dbReference type="OrthoDB" id="1116290at2"/>
<keyword evidence="6" id="KW-1185">Reference proteome</keyword>